<evidence type="ECO:0000313" key="4">
    <source>
        <dbReference type="Proteomes" id="UP000563898"/>
    </source>
</evidence>
<comment type="caution">
    <text evidence="3">The sequence shown here is derived from an EMBL/GenBank/DDBJ whole genome shotgun (WGS) entry which is preliminary data.</text>
</comment>
<dbReference type="AlphaFoldDB" id="A0A846WLG0"/>
<gene>
    <name evidence="3" type="ORF">HGA05_12940</name>
</gene>
<dbReference type="InterPro" id="IPR006016">
    <property type="entry name" value="UspA"/>
</dbReference>
<dbReference type="SUPFAM" id="SSF52402">
    <property type="entry name" value="Adenine nucleotide alpha hydrolases-like"/>
    <property type="match status" value="2"/>
</dbReference>
<dbReference type="InterPro" id="IPR014729">
    <property type="entry name" value="Rossmann-like_a/b/a_fold"/>
</dbReference>
<reference evidence="3 4" key="1">
    <citation type="submission" date="2020-04" db="EMBL/GenBank/DDBJ databases">
        <title>MicrobeNet Type strains.</title>
        <authorList>
            <person name="Nicholson A.C."/>
        </authorList>
    </citation>
    <scope>NUCLEOTIDE SEQUENCE [LARGE SCALE GENOMIC DNA]</scope>
    <source>
        <strain evidence="3 4">ATCC BAA-14</strain>
    </source>
</reference>
<dbReference type="PANTHER" id="PTHR46268:SF6">
    <property type="entry name" value="UNIVERSAL STRESS PROTEIN UP12"/>
    <property type="match status" value="1"/>
</dbReference>
<sequence length="300" mass="31154">MGAHIMTTGRTLLVAYLSTPGGQDALALGVVLARSLHADLDVCMVLPPPSATAQIAATGNADFAEILDEQATRWLTEATDRVPDDVTATTRVAFHDNAAEGLVAEAQATDCAAIVVGGSGGGLVGRHSLGSVVNDVLHASTTPVVLTPRGSRDMACAPRRITCAIGRRPGTAPLVRAAVDACARTGLPLRLVSLVTDDDHVTPWRRDADDDAARAAAAAHLADVLAQARAELGDDHPITSAVVPARTTEDAITSLHWEDGDLIFVGSSRLAQPRHLFLGSTAAKMLRALSVPMIVVPKDA</sequence>
<proteinExistence type="inferred from homology"/>
<dbReference type="EMBL" id="JAAXPC010000007">
    <property type="protein sequence ID" value="NKY02482.1"/>
    <property type="molecule type" value="Genomic_DNA"/>
</dbReference>
<evidence type="ECO:0000313" key="3">
    <source>
        <dbReference type="EMBL" id="NKY02482.1"/>
    </source>
</evidence>
<dbReference type="RefSeq" id="WP_006371596.1">
    <property type="nucleotide sequence ID" value="NZ_CP073075.1"/>
</dbReference>
<accession>A0A846WLG0</accession>
<dbReference type="CDD" id="cd00293">
    <property type="entry name" value="USP-like"/>
    <property type="match status" value="1"/>
</dbReference>
<name>A0A846WLG0_9ACTN</name>
<dbReference type="Pfam" id="PF00582">
    <property type="entry name" value="Usp"/>
    <property type="match status" value="2"/>
</dbReference>
<evidence type="ECO:0000256" key="1">
    <source>
        <dbReference type="ARBA" id="ARBA00008791"/>
    </source>
</evidence>
<dbReference type="Gene3D" id="3.40.50.620">
    <property type="entry name" value="HUPs"/>
    <property type="match status" value="2"/>
</dbReference>
<feature type="domain" description="UspA" evidence="2">
    <location>
        <begin position="10"/>
        <end position="147"/>
    </location>
</feature>
<evidence type="ECO:0000259" key="2">
    <source>
        <dbReference type="Pfam" id="PF00582"/>
    </source>
</evidence>
<protein>
    <submittedName>
        <fullName evidence="3">Universal stress protein</fullName>
    </submittedName>
</protein>
<dbReference type="Proteomes" id="UP000563898">
    <property type="component" value="Unassembled WGS sequence"/>
</dbReference>
<dbReference type="PANTHER" id="PTHR46268">
    <property type="entry name" value="STRESS RESPONSE PROTEIN NHAX"/>
    <property type="match status" value="1"/>
</dbReference>
<organism evidence="3 4">
    <name type="scientific">Gordonia polyisoprenivorans</name>
    <dbReference type="NCBI Taxonomy" id="84595"/>
    <lineage>
        <taxon>Bacteria</taxon>
        <taxon>Bacillati</taxon>
        <taxon>Actinomycetota</taxon>
        <taxon>Actinomycetes</taxon>
        <taxon>Mycobacteriales</taxon>
        <taxon>Gordoniaceae</taxon>
        <taxon>Gordonia</taxon>
    </lineage>
</organism>
<comment type="similarity">
    <text evidence="1">Belongs to the universal stress protein A family.</text>
</comment>
<feature type="domain" description="UspA" evidence="2">
    <location>
        <begin position="159"/>
        <end position="297"/>
    </location>
</feature>